<dbReference type="AlphaFoldDB" id="A0AAV2YX67"/>
<accession>A0AAV2YX67</accession>
<name>A0AAV2YX67_9STRA</name>
<proteinExistence type="predicted"/>
<feature type="transmembrane region" description="Helical" evidence="1">
    <location>
        <begin position="81"/>
        <end position="100"/>
    </location>
</feature>
<gene>
    <name evidence="2" type="ORF">N0F65_000815</name>
</gene>
<evidence type="ECO:0000313" key="3">
    <source>
        <dbReference type="Proteomes" id="UP001146120"/>
    </source>
</evidence>
<comment type="caution">
    <text evidence="2">The sequence shown here is derived from an EMBL/GenBank/DDBJ whole genome shotgun (WGS) entry which is preliminary data.</text>
</comment>
<dbReference type="Proteomes" id="UP001146120">
    <property type="component" value="Unassembled WGS sequence"/>
</dbReference>
<keyword evidence="1" id="KW-0812">Transmembrane</keyword>
<protein>
    <submittedName>
        <fullName evidence="2">Uncharacterized protein</fullName>
    </submittedName>
</protein>
<keyword evidence="3" id="KW-1185">Reference proteome</keyword>
<keyword evidence="1" id="KW-0472">Membrane</keyword>
<dbReference type="EMBL" id="DAKRPA010000101">
    <property type="protein sequence ID" value="DAZ98620.1"/>
    <property type="molecule type" value="Genomic_DNA"/>
</dbReference>
<organism evidence="2 3">
    <name type="scientific">Lagenidium giganteum</name>
    <dbReference type="NCBI Taxonomy" id="4803"/>
    <lineage>
        <taxon>Eukaryota</taxon>
        <taxon>Sar</taxon>
        <taxon>Stramenopiles</taxon>
        <taxon>Oomycota</taxon>
        <taxon>Peronosporomycetes</taxon>
        <taxon>Pythiales</taxon>
        <taxon>Pythiaceae</taxon>
    </lineage>
</organism>
<evidence type="ECO:0000313" key="2">
    <source>
        <dbReference type="EMBL" id="DAZ98620.1"/>
    </source>
</evidence>
<sequence>MQGNNCSRFVEKVLISNVDNHYYIEGTVQPVYTTALFFLFQHGAVREEISLEDFDLDYSVLMTNNVVIPVSLFVSVPDKNAIVSIIGSVLFFLACAAVWLQHRRRPDGLQQALPANTTLHVLTNNGTFPSFLLKKTVMTRDQEVIGEGKEVQIDRVGLRGQKKSSPV</sequence>
<keyword evidence="1" id="KW-1133">Transmembrane helix</keyword>
<reference evidence="2" key="1">
    <citation type="submission" date="2022-11" db="EMBL/GenBank/DDBJ databases">
        <authorList>
            <person name="Morgan W.R."/>
            <person name="Tartar A."/>
        </authorList>
    </citation>
    <scope>NUCLEOTIDE SEQUENCE</scope>
    <source>
        <strain evidence="2">ARSEF 373</strain>
    </source>
</reference>
<reference evidence="2" key="2">
    <citation type="journal article" date="2023" name="Microbiol Resour">
        <title>Decontamination and Annotation of the Draft Genome Sequence of the Oomycete Lagenidium giganteum ARSEF 373.</title>
        <authorList>
            <person name="Morgan W.R."/>
            <person name="Tartar A."/>
        </authorList>
    </citation>
    <scope>NUCLEOTIDE SEQUENCE</scope>
    <source>
        <strain evidence="2">ARSEF 373</strain>
    </source>
</reference>
<evidence type="ECO:0000256" key="1">
    <source>
        <dbReference type="SAM" id="Phobius"/>
    </source>
</evidence>